<evidence type="ECO:0000313" key="3">
    <source>
        <dbReference type="Proteomes" id="UP001347796"/>
    </source>
</evidence>
<dbReference type="Pfam" id="PF00078">
    <property type="entry name" value="RVT_1"/>
    <property type="match status" value="1"/>
</dbReference>
<dbReference type="InterPro" id="IPR043502">
    <property type="entry name" value="DNA/RNA_pol_sf"/>
</dbReference>
<comment type="caution">
    <text evidence="2">The sequence shown here is derived from an EMBL/GenBank/DDBJ whole genome shotgun (WGS) entry which is preliminary data.</text>
</comment>
<dbReference type="SUPFAM" id="SSF56672">
    <property type="entry name" value="DNA/RNA polymerases"/>
    <property type="match status" value="1"/>
</dbReference>
<proteinExistence type="predicted"/>
<accession>A0AAN8P3P6</accession>
<reference evidence="2 3" key="1">
    <citation type="submission" date="2024-01" db="EMBL/GenBank/DDBJ databases">
        <title>The genome of the rayed Mediterranean limpet Patella caerulea (Linnaeus, 1758).</title>
        <authorList>
            <person name="Anh-Thu Weber A."/>
            <person name="Halstead-Nussloch G."/>
        </authorList>
    </citation>
    <scope>NUCLEOTIDE SEQUENCE [LARGE SCALE GENOMIC DNA]</scope>
    <source>
        <strain evidence="2">AATW-2023a</strain>
        <tissue evidence="2">Whole specimen</tissue>
    </source>
</reference>
<gene>
    <name evidence="2" type="ORF">SNE40_020781</name>
</gene>
<dbReference type="PROSITE" id="PS50878">
    <property type="entry name" value="RT_POL"/>
    <property type="match status" value="1"/>
</dbReference>
<keyword evidence="3" id="KW-1185">Reference proteome</keyword>
<dbReference type="EMBL" id="JAZGQO010000015">
    <property type="protein sequence ID" value="KAK6169797.1"/>
    <property type="molecule type" value="Genomic_DNA"/>
</dbReference>
<dbReference type="Proteomes" id="UP001347796">
    <property type="component" value="Unassembled WGS sequence"/>
</dbReference>
<name>A0AAN8P3P6_PATCE</name>
<dbReference type="InterPro" id="IPR000477">
    <property type="entry name" value="RT_dom"/>
</dbReference>
<evidence type="ECO:0000313" key="2">
    <source>
        <dbReference type="EMBL" id="KAK6169797.1"/>
    </source>
</evidence>
<evidence type="ECO:0000259" key="1">
    <source>
        <dbReference type="PROSITE" id="PS50878"/>
    </source>
</evidence>
<dbReference type="PANTHER" id="PTHR33332">
    <property type="entry name" value="REVERSE TRANSCRIPTASE DOMAIN-CONTAINING PROTEIN"/>
    <property type="match status" value="1"/>
</dbReference>
<protein>
    <recommendedName>
        <fullName evidence="1">Reverse transcriptase domain-containing protein</fullName>
    </recommendedName>
</protein>
<organism evidence="2 3">
    <name type="scientific">Patella caerulea</name>
    <name type="common">Rayed Mediterranean limpet</name>
    <dbReference type="NCBI Taxonomy" id="87958"/>
    <lineage>
        <taxon>Eukaryota</taxon>
        <taxon>Metazoa</taxon>
        <taxon>Spiralia</taxon>
        <taxon>Lophotrochozoa</taxon>
        <taxon>Mollusca</taxon>
        <taxon>Gastropoda</taxon>
        <taxon>Patellogastropoda</taxon>
        <taxon>Patelloidea</taxon>
        <taxon>Patellidae</taxon>
        <taxon>Patella</taxon>
    </lineage>
</organism>
<dbReference type="AlphaFoldDB" id="A0AAN8P3P6"/>
<sequence length="244" mass="28005">MLDFDTLDHEILFSRLQNRFGISGRVLGWFSSYLRDRSQSVVIRNGHTSSRQYIKRGVPQGTALGPALFTLYTSPIEDIIARHGLESMIYADDIQVYIACKRPDSVTASVEECLDEIRSWMYYFSMMLKPEVMHCKSRFDDSQTIKSIRVGDEAITLSTSVRNLGVIFDSNCSMESFMSQTCKSISFALFKIGRIRRLLDMKSTEKLVHAMITSRLDYCNSLYYNMSISQFKKNSKACRMPLPK</sequence>
<feature type="domain" description="Reverse transcriptase" evidence="1">
    <location>
        <begin position="1"/>
        <end position="168"/>
    </location>
</feature>